<feature type="signal peptide" evidence="2">
    <location>
        <begin position="1"/>
        <end position="19"/>
    </location>
</feature>
<accession>A0ABP4F4M5</accession>
<feature type="domain" description="GerMN" evidence="3">
    <location>
        <begin position="62"/>
        <end position="164"/>
    </location>
</feature>
<dbReference type="RefSeq" id="WP_343908961.1">
    <property type="nucleotide sequence ID" value="NZ_BAAAJE010000019.1"/>
</dbReference>
<feature type="compositionally biased region" description="Low complexity" evidence="1">
    <location>
        <begin position="40"/>
        <end position="58"/>
    </location>
</feature>
<feature type="chain" id="PRO_5046256267" description="GerMN domain-containing protein" evidence="2">
    <location>
        <begin position="20"/>
        <end position="293"/>
    </location>
</feature>
<dbReference type="Pfam" id="PF10648">
    <property type="entry name" value="Gmad2"/>
    <property type="match status" value="1"/>
</dbReference>
<sequence length="293" mass="30219">MTSRTRIAALLVTPLLVLAGCGSDDTGADQRPASGSTKHQSPSGEESPSESSQPGDGQTTVPLYFTGDTPQGTRLYREFRRVDSADALGAALTLAASGDALDPDYGTLLPSGTFSTSGGAAIPLPDDSWTRLPEGMSESDALVAVQQLVYTAQGVLQSRDPITFTDSSGAATQIFGIASEDGFTAADPIKTLSLVNVTAPEEGATVSGSFTASGVSSSFEATTPWEVRDSSGKAVLQGSAMADGWMDKLYPWETDVDVSGLEPGQYTFAVMTDDPSGGEGPGPMVDTKSITVQ</sequence>
<dbReference type="InterPro" id="IPR019606">
    <property type="entry name" value="GerMN"/>
</dbReference>
<feature type="region of interest" description="Disordered" evidence="1">
    <location>
        <begin position="21"/>
        <end position="69"/>
    </location>
</feature>
<gene>
    <name evidence="5" type="ORF">GCM10009606_35580</name>
</gene>
<evidence type="ECO:0000313" key="6">
    <source>
        <dbReference type="Proteomes" id="UP001499979"/>
    </source>
</evidence>
<dbReference type="Pfam" id="PF10646">
    <property type="entry name" value="Germane"/>
    <property type="match status" value="1"/>
</dbReference>
<evidence type="ECO:0000259" key="4">
    <source>
        <dbReference type="Pfam" id="PF10648"/>
    </source>
</evidence>
<evidence type="ECO:0000259" key="3">
    <source>
        <dbReference type="Pfam" id="PF10646"/>
    </source>
</evidence>
<dbReference type="PROSITE" id="PS51257">
    <property type="entry name" value="PROKAR_LIPOPROTEIN"/>
    <property type="match status" value="1"/>
</dbReference>
<proteinExistence type="predicted"/>
<evidence type="ECO:0000256" key="2">
    <source>
        <dbReference type="SAM" id="SignalP"/>
    </source>
</evidence>
<dbReference type="Proteomes" id="UP001499979">
    <property type="component" value="Unassembled WGS sequence"/>
</dbReference>
<feature type="domain" description="Bacterial spore germination immunoglobulin-like" evidence="4">
    <location>
        <begin position="195"/>
        <end position="279"/>
    </location>
</feature>
<evidence type="ECO:0000313" key="5">
    <source>
        <dbReference type="EMBL" id="GAA1154157.1"/>
    </source>
</evidence>
<keyword evidence="6" id="KW-1185">Reference proteome</keyword>
<evidence type="ECO:0000256" key="1">
    <source>
        <dbReference type="SAM" id="MobiDB-lite"/>
    </source>
</evidence>
<dbReference type="InterPro" id="IPR018911">
    <property type="entry name" value="Gmad2_Ig-like_dom"/>
</dbReference>
<reference evidence="6" key="1">
    <citation type="journal article" date="2019" name="Int. J. Syst. Evol. Microbiol.">
        <title>The Global Catalogue of Microorganisms (GCM) 10K type strain sequencing project: providing services to taxonomists for standard genome sequencing and annotation.</title>
        <authorList>
            <consortium name="The Broad Institute Genomics Platform"/>
            <consortium name="The Broad Institute Genome Sequencing Center for Infectious Disease"/>
            <person name="Wu L."/>
            <person name="Ma J."/>
        </authorList>
    </citation>
    <scope>NUCLEOTIDE SEQUENCE [LARGE SCALE GENOMIC DNA]</scope>
    <source>
        <strain evidence="6">JCM 11813</strain>
    </source>
</reference>
<protein>
    <recommendedName>
        <fullName evidence="7">GerMN domain-containing protein</fullName>
    </recommendedName>
</protein>
<comment type="caution">
    <text evidence="5">The sequence shown here is derived from an EMBL/GenBank/DDBJ whole genome shotgun (WGS) entry which is preliminary data.</text>
</comment>
<name>A0ABP4F4M5_9ACTN</name>
<feature type="region of interest" description="Disordered" evidence="1">
    <location>
        <begin position="274"/>
        <end position="293"/>
    </location>
</feature>
<keyword evidence="2" id="KW-0732">Signal</keyword>
<evidence type="ECO:0008006" key="7">
    <source>
        <dbReference type="Google" id="ProtNLM"/>
    </source>
</evidence>
<organism evidence="5 6">
    <name type="scientific">Nocardioides aquiterrae</name>
    <dbReference type="NCBI Taxonomy" id="203799"/>
    <lineage>
        <taxon>Bacteria</taxon>
        <taxon>Bacillati</taxon>
        <taxon>Actinomycetota</taxon>
        <taxon>Actinomycetes</taxon>
        <taxon>Propionibacteriales</taxon>
        <taxon>Nocardioidaceae</taxon>
        <taxon>Nocardioides</taxon>
    </lineage>
</organism>
<dbReference type="EMBL" id="BAAAJE010000019">
    <property type="protein sequence ID" value="GAA1154157.1"/>
    <property type="molecule type" value="Genomic_DNA"/>
</dbReference>